<dbReference type="AlphaFoldDB" id="A0A1H4BZ66"/>
<reference evidence="1 2" key="1">
    <citation type="submission" date="2016-10" db="EMBL/GenBank/DDBJ databases">
        <authorList>
            <person name="de Groot N.N."/>
        </authorList>
    </citation>
    <scope>NUCLEOTIDE SEQUENCE [LARGE SCALE GENOMIC DNA]</scope>
    <source>
        <strain evidence="1 2">CCM7597</strain>
    </source>
</reference>
<protein>
    <submittedName>
        <fullName evidence="1">Uncharacterized protein</fullName>
    </submittedName>
</protein>
<dbReference type="Proteomes" id="UP000198584">
    <property type="component" value="Unassembled WGS sequence"/>
</dbReference>
<accession>A0A1H4BZ66</accession>
<sequence length="49" mass="5997">MRKHIYKIQWKISEHRRDKRAGVISPVQRSVYMKKLFDEAGWDHEQKAD</sequence>
<dbReference type="EMBL" id="FNQR01000005">
    <property type="protein sequence ID" value="SEA53448.1"/>
    <property type="molecule type" value="Genomic_DNA"/>
</dbReference>
<proteinExistence type="predicted"/>
<keyword evidence="2" id="KW-1185">Reference proteome</keyword>
<evidence type="ECO:0000313" key="1">
    <source>
        <dbReference type="EMBL" id="SEA53448.1"/>
    </source>
</evidence>
<evidence type="ECO:0000313" key="2">
    <source>
        <dbReference type="Proteomes" id="UP000198584"/>
    </source>
</evidence>
<dbReference type="STRING" id="571932.SAMN05421743_105205"/>
<dbReference type="RefSeq" id="WP_176791412.1">
    <property type="nucleotide sequence ID" value="NZ_FNQR01000005.1"/>
</dbReference>
<organism evidence="1 2">
    <name type="scientific">Thalassobacillus cyri</name>
    <dbReference type="NCBI Taxonomy" id="571932"/>
    <lineage>
        <taxon>Bacteria</taxon>
        <taxon>Bacillati</taxon>
        <taxon>Bacillota</taxon>
        <taxon>Bacilli</taxon>
        <taxon>Bacillales</taxon>
        <taxon>Bacillaceae</taxon>
        <taxon>Thalassobacillus</taxon>
    </lineage>
</organism>
<name>A0A1H4BZ66_9BACI</name>
<gene>
    <name evidence="1" type="ORF">SAMN05421743_105205</name>
</gene>